<sequence length="160" mass="18550">MVSLEDKVHKDIDKSQDLLNETRKAFKELATQWELTGNLYDKTKVLKCEKPGHKYEEKKQIVVVSSSESLGNPSATSAKPDSQNHGPPFMNWLKTLKEQTHSKASNSMKKIKIINENSAKQQLKDFKRSITKNIDFVQRGVDPDNFRLFKNRKYIEIKRE</sequence>
<name>A0AAD1X7B7_EUPCR</name>
<comment type="caution">
    <text evidence="2">The sequence shown here is derived from an EMBL/GenBank/DDBJ whole genome shotgun (WGS) entry which is preliminary data.</text>
</comment>
<evidence type="ECO:0000256" key="1">
    <source>
        <dbReference type="SAM" id="MobiDB-lite"/>
    </source>
</evidence>
<proteinExistence type="predicted"/>
<keyword evidence="3" id="KW-1185">Reference proteome</keyword>
<feature type="compositionally biased region" description="Polar residues" evidence="1">
    <location>
        <begin position="66"/>
        <end position="85"/>
    </location>
</feature>
<dbReference type="EMBL" id="CAMPGE010001370">
    <property type="protein sequence ID" value="CAI2360150.1"/>
    <property type="molecule type" value="Genomic_DNA"/>
</dbReference>
<organism evidence="2 3">
    <name type="scientific">Euplotes crassus</name>
    <dbReference type="NCBI Taxonomy" id="5936"/>
    <lineage>
        <taxon>Eukaryota</taxon>
        <taxon>Sar</taxon>
        <taxon>Alveolata</taxon>
        <taxon>Ciliophora</taxon>
        <taxon>Intramacronucleata</taxon>
        <taxon>Spirotrichea</taxon>
        <taxon>Hypotrichia</taxon>
        <taxon>Euplotida</taxon>
        <taxon>Euplotidae</taxon>
        <taxon>Moneuplotes</taxon>
    </lineage>
</organism>
<evidence type="ECO:0000313" key="2">
    <source>
        <dbReference type="EMBL" id="CAI2360150.1"/>
    </source>
</evidence>
<evidence type="ECO:0000313" key="3">
    <source>
        <dbReference type="Proteomes" id="UP001295684"/>
    </source>
</evidence>
<feature type="region of interest" description="Disordered" evidence="1">
    <location>
        <begin position="66"/>
        <end position="88"/>
    </location>
</feature>
<dbReference type="AlphaFoldDB" id="A0AAD1X7B7"/>
<gene>
    <name evidence="2" type="ORF">ECRASSUSDP1_LOCUS1448</name>
</gene>
<reference evidence="2" key="1">
    <citation type="submission" date="2023-07" db="EMBL/GenBank/DDBJ databases">
        <authorList>
            <consortium name="AG Swart"/>
            <person name="Singh M."/>
            <person name="Singh A."/>
            <person name="Seah K."/>
            <person name="Emmerich C."/>
        </authorList>
    </citation>
    <scope>NUCLEOTIDE SEQUENCE</scope>
    <source>
        <strain evidence="2">DP1</strain>
    </source>
</reference>
<accession>A0AAD1X7B7</accession>
<protein>
    <submittedName>
        <fullName evidence="2">Uncharacterized protein</fullName>
    </submittedName>
</protein>
<dbReference type="Proteomes" id="UP001295684">
    <property type="component" value="Unassembled WGS sequence"/>
</dbReference>